<dbReference type="EMBL" id="NMUH01001011">
    <property type="protein sequence ID" value="MQL87867.1"/>
    <property type="molecule type" value="Genomic_DNA"/>
</dbReference>
<dbReference type="SUPFAM" id="SSF48452">
    <property type="entry name" value="TPR-like"/>
    <property type="match status" value="1"/>
</dbReference>
<feature type="repeat" description="PPR" evidence="2">
    <location>
        <begin position="494"/>
        <end position="528"/>
    </location>
</feature>
<evidence type="ECO:0000256" key="3">
    <source>
        <dbReference type="SAM" id="MobiDB-lite"/>
    </source>
</evidence>
<keyword evidence="5" id="KW-1185">Reference proteome</keyword>
<dbReference type="InterPro" id="IPR002885">
    <property type="entry name" value="PPR_rpt"/>
</dbReference>
<evidence type="ECO:0008006" key="6">
    <source>
        <dbReference type="Google" id="ProtNLM"/>
    </source>
</evidence>
<feature type="repeat" description="PPR" evidence="2">
    <location>
        <begin position="329"/>
        <end position="363"/>
    </location>
</feature>
<dbReference type="AlphaFoldDB" id="A0A843UZJ7"/>
<dbReference type="InterPro" id="IPR046960">
    <property type="entry name" value="PPR_At4g14850-like_plant"/>
</dbReference>
<keyword evidence="1" id="KW-0677">Repeat</keyword>
<dbReference type="InterPro" id="IPR011990">
    <property type="entry name" value="TPR-like_helical_dom_sf"/>
</dbReference>
<dbReference type="FunFam" id="1.25.40.10:FF:000285">
    <property type="entry name" value="Pentatricopeptide repeat-containing protein, chloroplastic"/>
    <property type="match status" value="1"/>
</dbReference>
<gene>
    <name evidence="4" type="ORF">Taro_020423</name>
</gene>
<dbReference type="GO" id="GO:0003723">
    <property type="term" value="F:RNA binding"/>
    <property type="evidence" value="ECO:0007669"/>
    <property type="project" value="InterPro"/>
</dbReference>
<dbReference type="SMR" id="A0A843UZJ7"/>
<name>A0A843UZJ7_COLES</name>
<protein>
    <recommendedName>
        <fullName evidence="6">Pentatricopeptide repeat-containing protein</fullName>
    </recommendedName>
</protein>
<dbReference type="NCBIfam" id="TIGR00756">
    <property type="entry name" value="PPR"/>
    <property type="match status" value="4"/>
</dbReference>
<proteinExistence type="predicted"/>
<evidence type="ECO:0000256" key="2">
    <source>
        <dbReference type="PROSITE-ProRule" id="PRU00708"/>
    </source>
</evidence>
<reference evidence="4" key="1">
    <citation type="submission" date="2017-07" db="EMBL/GenBank/DDBJ databases">
        <title>Taro Niue Genome Assembly and Annotation.</title>
        <authorList>
            <person name="Atibalentja N."/>
            <person name="Keating K."/>
            <person name="Fields C.J."/>
        </authorList>
    </citation>
    <scope>NUCLEOTIDE SEQUENCE</scope>
    <source>
        <strain evidence="4">Niue_2</strain>
        <tissue evidence="4">Leaf</tissue>
    </source>
</reference>
<feature type="repeat" description="PPR" evidence="2">
    <location>
        <begin position="262"/>
        <end position="296"/>
    </location>
</feature>
<dbReference type="FunFam" id="1.25.40.10:FF:000090">
    <property type="entry name" value="Pentatricopeptide repeat-containing protein, chloroplastic"/>
    <property type="match status" value="1"/>
</dbReference>
<dbReference type="PROSITE" id="PS51375">
    <property type="entry name" value="PPR"/>
    <property type="match status" value="5"/>
</dbReference>
<dbReference type="Pfam" id="PF13041">
    <property type="entry name" value="PPR_2"/>
    <property type="match status" value="3"/>
</dbReference>
<feature type="compositionally biased region" description="Low complexity" evidence="3">
    <location>
        <begin position="10"/>
        <end position="19"/>
    </location>
</feature>
<feature type="repeat" description="PPR" evidence="2">
    <location>
        <begin position="161"/>
        <end position="195"/>
    </location>
</feature>
<sequence length="537" mass="59634">MEVLQPSPVSLTTASALRRSSSKRKNRPHQQRPPRRTHDDGSAGGSGISYPKSSPTPLLIGRGPQAQTREQLLEQVLSDLEASVDRGVSIGPREFSSLLETCFELGSLDHGIRVRRLIPPALLRKNAALSSRLLRLYASCGLVGQAHRLFDEMPQRHRNRAAFSWNSLISGYAEVGMYEDAMALYHQMEEEGVGPDQFTFPRVLKVCGGLGSVVLGEAVHRHVVRSGFSHDPFVLNALVDMYAKCGDIVKARRIFDKIAHRDTVTWNSMLTGYARHGLFAEALGLCRVMLRSGVDPDPVAVSTILAGTFSSKLGAEIHGWVLRRGLGGNLSVGNSLISMYAEHNRRDRARKVFGSMPEKDIVSWNAMICAHRRDKRALSIFRQMEESAVRPDVVTFVSVLSACANMCLVQEGRELLAAMEDKYKIKPGIEHYGCMVNLLGRAGLVDEAYRVVKAMQFDGGPTVWGALLFASSLHGNVTVAEAAAERLFELEPDNEHNFELLMKIYREAGRWDDAERVRSMMNKRGLESSYSYDQVHE</sequence>
<feature type="repeat" description="PPR" evidence="2">
    <location>
        <begin position="231"/>
        <end position="261"/>
    </location>
</feature>
<feature type="region of interest" description="Disordered" evidence="3">
    <location>
        <begin position="1"/>
        <end position="62"/>
    </location>
</feature>
<evidence type="ECO:0000313" key="5">
    <source>
        <dbReference type="Proteomes" id="UP000652761"/>
    </source>
</evidence>
<evidence type="ECO:0000256" key="1">
    <source>
        <dbReference type="ARBA" id="ARBA00022737"/>
    </source>
</evidence>
<comment type="caution">
    <text evidence="4">The sequence shown here is derived from an EMBL/GenBank/DDBJ whole genome shotgun (WGS) entry which is preliminary data.</text>
</comment>
<dbReference type="Pfam" id="PF20431">
    <property type="entry name" value="E_motif"/>
    <property type="match status" value="1"/>
</dbReference>
<dbReference type="Proteomes" id="UP000652761">
    <property type="component" value="Unassembled WGS sequence"/>
</dbReference>
<accession>A0A843UZJ7</accession>
<dbReference type="FunFam" id="1.25.40.10:FF:000729">
    <property type="entry name" value="Pentatricopeptide repeat-containing protein At4g25270, chloroplastic"/>
    <property type="match status" value="1"/>
</dbReference>
<dbReference type="PANTHER" id="PTHR47926">
    <property type="entry name" value="PENTATRICOPEPTIDE REPEAT-CONTAINING PROTEIN"/>
    <property type="match status" value="1"/>
</dbReference>
<dbReference type="InterPro" id="IPR046848">
    <property type="entry name" value="E_motif"/>
</dbReference>
<dbReference type="GO" id="GO:0009451">
    <property type="term" value="P:RNA modification"/>
    <property type="evidence" value="ECO:0007669"/>
    <property type="project" value="InterPro"/>
</dbReference>
<evidence type="ECO:0000313" key="4">
    <source>
        <dbReference type="EMBL" id="MQL87867.1"/>
    </source>
</evidence>
<dbReference type="Pfam" id="PF01535">
    <property type="entry name" value="PPR"/>
    <property type="match status" value="3"/>
</dbReference>
<organism evidence="4 5">
    <name type="scientific">Colocasia esculenta</name>
    <name type="common">Wild taro</name>
    <name type="synonym">Arum esculentum</name>
    <dbReference type="NCBI Taxonomy" id="4460"/>
    <lineage>
        <taxon>Eukaryota</taxon>
        <taxon>Viridiplantae</taxon>
        <taxon>Streptophyta</taxon>
        <taxon>Embryophyta</taxon>
        <taxon>Tracheophyta</taxon>
        <taxon>Spermatophyta</taxon>
        <taxon>Magnoliopsida</taxon>
        <taxon>Liliopsida</taxon>
        <taxon>Araceae</taxon>
        <taxon>Aroideae</taxon>
        <taxon>Colocasieae</taxon>
        <taxon>Colocasia</taxon>
    </lineage>
</organism>
<dbReference type="OrthoDB" id="1882394at2759"/>
<dbReference type="Gene3D" id="1.25.40.10">
    <property type="entry name" value="Tetratricopeptide repeat domain"/>
    <property type="match status" value="4"/>
</dbReference>
<dbReference type="PANTHER" id="PTHR47926:SF515">
    <property type="entry name" value="UMP-CMP KINASE"/>
    <property type="match status" value="1"/>
</dbReference>
<feature type="compositionally biased region" description="Basic residues" evidence="3">
    <location>
        <begin position="20"/>
        <end position="35"/>
    </location>
</feature>